<reference evidence="15" key="1">
    <citation type="submission" date="2023-03" db="EMBL/GenBank/DDBJ databases">
        <title>Chromosome-scale reference genome and RAD-based genetic map of yellow starthistle (Centaurea solstitialis) reveal putative structural variation and QTLs associated with invader traits.</title>
        <authorList>
            <person name="Reatini B."/>
            <person name="Cang F.A."/>
            <person name="Jiang Q."/>
            <person name="Mckibben M.T.W."/>
            <person name="Barker M.S."/>
            <person name="Rieseberg L.H."/>
            <person name="Dlugosch K.M."/>
        </authorList>
    </citation>
    <scope>NUCLEOTIDE SEQUENCE</scope>
    <source>
        <strain evidence="15">CAN-66</strain>
        <tissue evidence="15">Leaf</tissue>
    </source>
</reference>
<dbReference type="SUPFAM" id="SSF52047">
    <property type="entry name" value="RNI-like"/>
    <property type="match status" value="1"/>
</dbReference>
<dbReference type="Gene3D" id="3.30.1490.310">
    <property type="match status" value="1"/>
</dbReference>
<evidence type="ECO:0000256" key="1">
    <source>
        <dbReference type="ARBA" id="ARBA00004251"/>
    </source>
</evidence>
<evidence type="ECO:0000256" key="3">
    <source>
        <dbReference type="ARBA" id="ARBA00022475"/>
    </source>
</evidence>
<evidence type="ECO:0000256" key="6">
    <source>
        <dbReference type="ARBA" id="ARBA00022729"/>
    </source>
</evidence>
<dbReference type="GO" id="GO:0006952">
    <property type="term" value="P:defense response"/>
    <property type="evidence" value="ECO:0007669"/>
    <property type="project" value="UniProtKB-ARBA"/>
</dbReference>
<dbReference type="Pfam" id="PF00560">
    <property type="entry name" value="LRR_1"/>
    <property type="match status" value="13"/>
</dbReference>
<dbReference type="InterPro" id="IPR013210">
    <property type="entry name" value="LRR_N_plant-typ"/>
</dbReference>
<evidence type="ECO:0000256" key="2">
    <source>
        <dbReference type="ARBA" id="ARBA00009592"/>
    </source>
</evidence>
<dbReference type="Gene3D" id="3.80.10.10">
    <property type="entry name" value="Ribonuclease Inhibitor"/>
    <property type="match status" value="3"/>
</dbReference>
<evidence type="ECO:0000256" key="8">
    <source>
        <dbReference type="ARBA" id="ARBA00022989"/>
    </source>
</evidence>
<comment type="similarity">
    <text evidence="2">Belongs to the RLP family.</text>
</comment>
<sequence length="1268" mass="141388">MVCGCVSKRKSWLLVLMTMLILKVWQTQGVCIEEERKALLEIKVSVVDLYGADFLPTWVDDGSTGGRSGDKCCDWERVTCNTVTGHVTNLSLSNMMGMIEEEDCTRMWPLNVSLFLHFKELTSLNLSRDCLDNNIASTGLGRLSSLRKLQTLDLSRNSITNATLPSLGAMTSLRVLNLGFNRLEGYYFPALGIFGKLGDIGSLLELYARVSLLKKLKVLKLTHNFMSESIVASLSHALPLLKSLDLSGNQLSGPFPAEELSHLTNLEELDLIVSKFDATRSIHGTPSIQDCKQLSNLKKLKSISLGGNTFNKSIILCLSALPFLRTLDLSETMNDLESSFPTKGMGRFKCEPLFGCEQLAHMTNLEELDLSGNWFNDTPSIQDCRILSRLKILKSVALGGNEFDKSIILCLNALPSLKTLDLSSSLPQGDSFPIQELSGLKELETLDLSNCRLTSLISDGMAHHLPHLKVLLLNYNHFNGTMPLDAFASFRNLEVLDLSRNTLVGSIPSTIQALSSLRVISFADNNLNGSLLGLCELKNLHELDLSDNMFDGNLPQCFDRLKSLKLLDISSNQFTGTLPPSLIANLTSLEYVDFSNNRFEGSISFSLFANHTKLEAVQFLSNNNKFEVETEEPIGWIPMFQLKVLVLSSCNINRHNERVFPKFLLHQRMLQVIDLSHNSLVGQFPYWLIENNTMLEAVNLRNNSVSGVMRMTHYRNASIMRWLDMSENDMNGTIPTDIQKFLPKIHLLNLSSNSLDGVIPPSIGDLRKIEVLDLSDNGILGELPKGLFSNLSYLRVLKLSKNRLHGQVFSGNLSLGSIQKLGLDNNCFTGQIGNWTVQNRYMESFDISNNLFTGMFPHWIIDTMMYGSELIVSKNGFQGPFPCGTTSFSFLDISQNSFSGPIPSCLDFQVMTHLHLGSNGFTGSIPNGFCNLTRVLTLDIGNNSLSGKIPDFLGNLSDLRILILRKNNFIGSIPMQLSQLSNVTLIDLSSNSLSGSIPSCLQSITTSVYPAFELSESNVRETLPSYAYESVLDKNMGLDLYWSRAFKTQDEVQFTTKSLSLAYKGSILDYMVGLDLSDNKLTGEIPNELGLLTELHSLNLSHNRLSGPIPLNFSNLPNIESLDLSSNDLSGEVPSQLIKLNSLAVFNVSYNNLSGKLPEMKAQFGTFTKESYEGNPLLCGPPLEKKCAPSTSQVTSPSSKEEDEKWYDIDFLASFYGTWVVFMLGFAAVLYINPYWRRRWLEFVEECMYTCYYFIEDSVRKVCMVFRK</sequence>
<dbReference type="PROSITE" id="PS51450">
    <property type="entry name" value="LRR"/>
    <property type="match status" value="3"/>
</dbReference>
<dbReference type="SMART" id="SM00365">
    <property type="entry name" value="LRR_SD22"/>
    <property type="match status" value="7"/>
</dbReference>
<evidence type="ECO:0000256" key="4">
    <source>
        <dbReference type="ARBA" id="ARBA00022614"/>
    </source>
</evidence>
<proteinExistence type="inferred from homology"/>
<dbReference type="FunFam" id="3.80.10.10:FF:000041">
    <property type="entry name" value="LRR receptor-like serine/threonine-protein kinase ERECTA"/>
    <property type="match status" value="1"/>
</dbReference>
<evidence type="ECO:0000259" key="14">
    <source>
        <dbReference type="Pfam" id="PF08263"/>
    </source>
</evidence>
<comment type="subcellular location">
    <subcellularLocation>
        <location evidence="1">Cell membrane</location>
        <topology evidence="1">Single-pass type I membrane protein</topology>
    </subcellularLocation>
</comment>
<evidence type="ECO:0000256" key="7">
    <source>
        <dbReference type="ARBA" id="ARBA00022737"/>
    </source>
</evidence>
<evidence type="ECO:0000313" key="16">
    <source>
        <dbReference type="Proteomes" id="UP001172457"/>
    </source>
</evidence>
<keyword evidence="10" id="KW-0675">Receptor</keyword>
<dbReference type="SUPFAM" id="SSF52058">
    <property type="entry name" value="L domain-like"/>
    <property type="match status" value="2"/>
</dbReference>
<keyword evidence="4" id="KW-0433">Leucine-rich repeat</keyword>
<dbReference type="GO" id="GO:0051707">
    <property type="term" value="P:response to other organism"/>
    <property type="evidence" value="ECO:0007669"/>
    <property type="project" value="UniProtKB-ARBA"/>
</dbReference>
<feature type="chain" id="PRO_5041245645" description="Leucine-rich repeat-containing N-terminal plant-type domain-containing protein" evidence="13">
    <location>
        <begin position="30"/>
        <end position="1268"/>
    </location>
</feature>
<evidence type="ECO:0000256" key="9">
    <source>
        <dbReference type="ARBA" id="ARBA00023136"/>
    </source>
</evidence>
<dbReference type="PANTHER" id="PTHR48062">
    <property type="entry name" value="RECEPTOR-LIKE PROTEIN 14"/>
    <property type="match status" value="1"/>
</dbReference>
<evidence type="ECO:0000256" key="11">
    <source>
        <dbReference type="ARBA" id="ARBA00023180"/>
    </source>
</evidence>
<dbReference type="Pfam" id="PF08263">
    <property type="entry name" value="LRRNT_2"/>
    <property type="match status" value="1"/>
</dbReference>
<dbReference type="Pfam" id="PF13855">
    <property type="entry name" value="LRR_8"/>
    <property type="match status" value="1"/>
</dbReference>
<dbReference type="Proteomes" id="UP001172457">
    <property type="component" value="Chromosome 2"/>
</dbReference>
<keyword evidence="11" id="KW-0325">Glycoprotein</keyword>
<keyword evidence="6 13" id="KW-0732">Signal</keyword>
<protein>
    <recommendedName>
        <fullName evidence="14">Leucine-rich repeat-containing N-terminal plant-type domain-containing protein</fullName>
    </recommendedName>
</protein>
<evidence type="ECO:0000256" key="13">
    <source>
        <dbReference type="SAM" id="SignalP"/>
    </source>
</evidence>
<feature type="domain" description="Leucine-rich repeat-containing N-terminal plant-type" evidence="14">
    <location>
        <begin position="33"/>
        <end position="81"/>
    </location>
</feature>
<dbReference type="SMART" id="SM00369">
    <property type="entry name" value="LRR_TYP"/>
    <property type="match status" value="14"/>
</dbReference>
<keyword evidence="3" id="KW-1003">Cell membrane</keyword>
<feature type="signal peptide" evidence="13">
    <location>
        <begin position="1"/>
        <end position="29"/>
    </location>
</feature>
<dbReference type="EMBL" id="JARYMX010000002">
    <property type="protein sequence ID" value="KAJ9560574.1"/>
    <property type="molecule type" value="Genomic_DNA"/>
</dbReference>
<dbReference type="FunFam" id="3.80.10.10:FF:000095">
    <property type="entry name" value="LRR receptor-like serine/threonine-protein kinase GSO1"/>
    <property type="match status" value="2"/>
</dbReference>
<keyword evidence="9 12" id="KW-0472">Membrane</keyword>
<keyword evidence="5 12" id="KW-0812">Transmembrane</keyword>
<keyword evidence="8 12" id="KW-1133">Transmembrane helix</keyword>
<dbReference type="InterPro" id="IPR001611">
    <property type="entry name" value="Leu-rich_rpt"/>
</dbReference>
<feature type="transmembrane region" description="Helical" evidence="12">
    <location>
        <begin position="1211"/>
        <end position="1232"/>
    </location>
</feature>
<comment type="caution">
    <text evidence="15">The sequence shown here is derived from an EMBL/GenBank/DDBJ whole genome shotgun (WGS) entry which is preliminary data.</text>
</comment>
<dbReference type="AlphaFoldDB" id="A0AA38TIC5"/>
<dbReference type="InterPro" id="IPR032675">
    <property type="entry name" value="LRR_dom_sf"/>
</dbReference>
<evidence type="ECO:0000256" key="12">
    <source>
        <dbReference type="SAM" id="Phobius"/>
    </source>
</evidence>
<evidence type="ECO:0000256" key="10">
    <source>
        <dbReference type="ARBA" id="ARBA00023170"/>
    </source>
</evidence>
<gene>
    <name evidence="15" type="ORF">OSB04_005734</name>
</gene>
<organism evidence="15 16">
    <name type="scientific">Centaurea solstitialis</name>
    <name type="common">yellow star-thistle</name>
    <dbReference type="NCBI Taxonomy" id="347529"/>
    <lineage>
        <taxon>Eukaryota</taxon>
        <taxon>Viridiplantae</taxon>
        <taxon>Streptophyta</taxon>
        <taxon>Embryophyta</taxon>
        <taxon>Tracheophyta</taxon>
        <taxon>Spermatophyta</taxon>
        <taxon>Magnoliopsida</taxon>
        <taxon>eudicotyledons</taxon>
        <taxon>Gunneridae</taxon>
        <taxon>Pentapetalae</taxon>
        <taxon>asterids</taxon>
        <taxon>campanulids</taxon>
        <taxon>Asterales</taxon>
        <taxon>Asteraceae</taxon>
        <taxon>Carduoideae</taxon>
        <taxon>Cardueae</taxon>
        <taxon>Centaureinae</taxon>
        <taxon>Centaurea</taxon>
    </lineage>
</organism>
<evidence type="ECO:0000256" key="5">
    <source>
        <dbReference type="ARBA" id="ARBA00022692"/>
    </source>
</evidence>
<dbReference type="PANTHER" id="PTHR48062:SF21">
    <property type="entry name" value="RECEPTOR-LIKE PROTEIN 12"/>
    <property type="match status" value="1"/>
</dbReference>
<dbReference type="FunFam" id="3.80.10.10:FF:000213">
    <property type="entry name" value="Tyrosine-sulfated glycopeptide receptor 1"/>
    <property type="match status" value="1"/>
</dbReference>
<dbReference type="GO" id="GO:0005886">
    <property type="term" value="C:plasma membrane"/>
    <property type="evidence" value="ECO:0007669"/>
    <property type="project" value="UniProtKB-SubCell"/>
</dbReference>
<keyword evidence="7" id="KW-0677">Repeat</keyword>
<dbReference type="InterPro" id="IPR003591">
    <property type="entry name" value="Leu-rich_rpt_typical-subtyp"/>
</dbReference>
<name>A0AA38TIC5_9ASTR</name>
<keyword evidence="16" id="KW-1185">Reference proteome</keyword>
<accession>A0AA38TIC5</accession>
<evidence type="ECO:0000313" key="15">
    <source>
        <dbReference type="EMBL" id="KAJ9560574.1"/>
    </source>
</evidence>
<dbReference type="InterPro" id="IPR051502">
    <property type="entry name" value="RLP_Defense_Trigger"/>
</dbReference>